<accession>A0A9D4TH44</accession>
<sequence length="358" mass="38061">MTLKALTLLALVLLVPLAACRPISVVPVTTRALPSARGIMIMAERQLGSSTTGVWQNFTREADTFYLGPVLVDASTADSDETCAQRCNDSPVCNWWAFCAQSQGCPFLNYCDITANATSQQVISGSCLQSTEETSERQATNIIFADSSDSNFGWISGVYDPVTTATARRATTGSTSTISKSLGSGARRKLQQLPDAATAASGNSVFQLPGSSPSSSLPGASVWDYYTNAPKTFLRGSAVLPVTSADSAEECATQCLDDAKCVVWAWCPSDTSSAGCEALEWCTPQDAADISMPASTCLLSHDTAPARTEFVRILGDGNTGLLRQLGVCLRRWLQDGDSPTFTDATTLFPTCTYRTGRN</sequence>
<dbReference type="InterPro" id="IPR003609">
    <property type="entry name" value="Pan_app"/>
</dbReference>
<proteinExistence type="predicted"/>
<keyword evidence="4" id="KW-1185">Reference proteome</keyword>
<evidence type="ECO:0000259" key="2">
    <source>
        <dbReference type="Pfam" id="PF14295"/>
    </source>
</evidence>
<protein>
    <recommendedName>
        <fullName evidence="2">Apple domain-containing protein</fullName>
    </recommendedName>
</protein>
<dbReference type="AlphaFoldDB" id="A0A9D4TH44"/>
<keyword evidence="1" id="KW-0732">Signal</keyword>
<feature type="chain" id="PRO_5039572610" description="Apple domain-containing protein" evidence="1">
    <location>
        <begin position="21"/>
        <end position="358"/>
    </location>
</feature>
<dbReference type="Proteomes" id="UP001055712">
    <property type="component" value="Unassembled WGS sequence"/>
</dbReference>
<evidence type="ECO:0000256" key="1">
    <source>
        <dbReference type="SAM" id="SignalP"/>
    </source>
</evidence>
<reference evidence="3" key="1">
    <citation type="journal article" date="2019" name="Plant J.">
        <title>Chlorella vulgaris genome assembly and annotation reveals the molecular basis for metabolic acclimation to high light conditions.</title>
        <authorList>
            <person name="Cecchin M."/>
            <person name="Marcolungo L."/>
            <person name="Rossato M."/>
            <person name="Girolomoni L."/>
            <person name="Cosentino E."/>
            <person name="Cuine S."/>
            <person name="Li-Beisson Y."/>
            <person name="Delledonne M."/>
            <person name="Ballottari M."/>
        </authorList>
    </citation>
    <scope>NUCLEOTIDE SEQUENCE</scope>
    <source>
        <strain evidence="3">211/11P</strain>
    </source>
</reference>
<gene>
    <name evidence="3" type="ORF">D9Q98_009065</name>
</gene>
<dbReference type="EMBL" id="SIDB01000012">
    <property type="protein sequence ID" value="KAI3425299.1"/>
    <property type="molecule type" value="Genomic_DNA"/>
</dbReference>
<feature type="signal peptide" evidence="1">
    <location>
        <begin position="1"/>
        <end position="20"/>
    </location>
</feature>
<evidence type="ECO:0000313" key="4">
    <source>
        <dbReference type="Proteomes" id="UP001055712"/>
    </source>
</evidence>
<reference evidence="3" key="2">
    <citation type="submission" date="2020-11" db="EMBL/GenBank/DDBJ databases">
        <authorList>
            <person name="Cecchin M."/>
            <person name="Marcolungo L."/>
            <person name="Rossato M."/>
            <person name="Girolomoni L."/>
            <person name="Cosentino E."/>
            <person name="Cuine S."/>
            <person name="Li-Beisson Y."/>
            <person name="Delledonne M."/>
            <person name="Ballottari M."/>
        </authorList>
    </citation>
    <scope>NUCLEOTIDE SEQUENCE</scope>
    <source>
        <strain evidence="3">211/11P</strain>
        <tissue evidence="3">Whole cell</tissue>
    </source>
</reference>
<comment type="caution">
    <text evidence="3">The sequence shown here is derived from an EMBL/GenBank/DDBJ whole genome shotgun (WGS) entry which is preliminary data.</text>
</comment>
<organism evidence="3 4">
    <name type="scientific">Chlorella vulgaris</name>
    <name type="common">Green alga</name>
    <dbReference type="NCBI Taxonomy" id="3077"/>
    <lineage>
        <taxon>Eukaryota</taxon>
        <taxon>Viridiplantae</taxon>
        <taxon>Chlorophyta</taxon>
        <taxon>core chlorophytes</taxon>
        <taxon>Trebouxiophyceae</taxon>
        <taxon>Chlorellales</taxon>
        <taxon>Chlorellaceae</taxon>
        <taxon>Chlorella clade</taxon>
        <taxon>Chlorella</taxon>
    </lineage>
</organism>
<evidence type="ECO:0000313" key="3">
    <source>
        <dbReference type="EMBL" id="KAI3425299.1"/>
    </source>
</evidence>
<dbReference type="Pfam" id="PF14295">
    <property type="entry name" value="PAN_4"/>
    <property type="match status" value="2"/>
</dbReference>
<feature type="domain" description="Apple" evidence="2">
    <location>
        <begin position="242"/>
        <end position="273"/>
    </location>
</feature>
<feature type="domain" description="Apple" evidence="2">
    <location>
        <begin position="76"/>
        <end position="101"/>
    </location>
</feature>
<name>A0A9D4TH44_CHLVU</name>